<proteinExistence type="inferred from homology"/>
<dbReference type="InterPro" id="IPR011071">
    <property type="entry name" value="Lyase_8-like_C"/>
</dbReference>
<comment type="subcellular location">
    <subcellularLocation>
        <location evidence="1">Secreted</location>
    </subcellularLocation>
</comment>
<dbReference type="SUPFAM" id="SSF48230">
    <property type="entry name" value="Chondroitin AC/alginate lyase"/>
    <property type="match status" value="1"/>
</dbReference>
<dbReference type="Pfam" id="PF02278">
    <property type="entry name" value="Lyase_8"/>
    <property type="match status" value="1"/>
</dbReference>
<dbReference type="NCBIfam" id="NF033679">
    <property type="entry name" value="DNRLRE_dom"/>
    <property type="match status" value="1"/>
</dbReference>
<feature type="domain" description="Polysaccharide lyase family 8 central" evidence="8">
    <location>
        <begin position="407"/>
        <end position="666"/>
    </location>
</feature>
<keyword evidence="4 7" id="KW-0732">Signal</keyword>
<comment type="similarity">
    <text evidence="2">Belongs to the polysaccharide lyase 8 family.</text>
</comment>
<dbReference type="SUPFAM" id="SSF49863">
    <property type="entry name" value="Hyaluronate lyase-like, C-terminal domain"/>
    <property type="match status" value="1"/>
</dbReference>
<keyword evidence="13" id="KW-1185">Reference proteome</keyword>
<dbReference type="Gene3D" id="1.50.10.100">
    <property type="entry name" value="Chondroitin AC/alginate lyase"/>
    <property type="match status" value="1"/>
</dbReference>
<dbReference type="Pfam" id="PF02884">
    <property type="entry name" value="Lyase_8_C"/>
    <property type="match status" value="1"/>
</dbReference>
<dbReference type="PANTHER" id="PTHR38481:SF1">
    <property type="entry name" value="HYALURONATE LYASE"/>
    <property type="match status" value="1"/>
</dbReference>
<feature type="active site" evidence="6">
    <location>
        <position position="261"/>
    </location>
</feature>
<reference evidence="12 13" key="1">
    <citation type="submission" date="2021-01" db="EMBL/GenBank/DDBJ databases">
        <title>Whole genome shotgun sequence of Catellatospora bangladeshensis NBRC 107357.</title>
        <authorList>
            <person name="Komaki H."/>
            <person name="Tamura T."/>
        </authorList>
    </citation>
    <scope>NUCLEOTIDE SEQUENCE [LARGE SCALE GENOMIC DNA]</scope>
    <source>
        <strain evidence="12 13">NBRC 107357</strain>
    </source>
</reference>
<dbReference type="RefSeq" id="WP_203752243.1">
    <property type="nucleotide sequence ID" value="NZ_BONF01000034.1"/>
</dbReference>
<feature type="domain" description="Polysaccharide lyase 8 N-terminal alpha-helical" evidence="10">
    <location>
        <begin position="44"/>
        <end position="363"/>
    </location>
</feature>
<dbReference type="GO" id="GO:0030246">
    <property type="term" value="F:carbohydrate binding"/>
    <property type="evidence" value="ECO:0007669"/>
    <property type="project" value="InterPro"/>
</dbReference>
<dbReference type="InterPro" id="IPR006311">
    <property type="entry name" value="TAT_signal"/>
</dbReference>
<accession>A0A8J3JP12</accession>
<feature type="domain" description="Carbohydrate-binding module family 96" evidence="11">
    <location>
        <begin position="800"/>
        <end position="958"/>
    </location>
</feature>
<dbReference type="GO" id="GO:0005576">
    <property type="term" value="C:extracellular region"/>
    <property type="evidence" value="ECO:0007669"/>
    <property type="project" value="UniProtKB-SubCell"/>
</dbReference>
<dbReference type="PROSITE" id="PS51318">
    <property type="entry name" value="TAT"/>
    <property type="match status" value="1"/>
</dbReference>
<evidence type="ECO:0000256" key="1">
    <source>
        <dbReference type="ARBA" id="ARBA00004613"/>
    </source>
</evidence>
<dbReference type="SUPFAM" id="SSF74650">
    <property type="entry name" value="Galactose mutarotase-like"/>
    <property type="match status" value="1"/>
</dbReference>
<protein>
    <submittedName>
        <fullName evidence="12">Lyase</fullName>
    </submittedName>
</protein>
<evidence type="ECO:0000256" key="5">
    <source>
        <dbReference type="ARBA" id="ARBA00023239"/>
    </source>
</evidence>
<dbReference type="InterPro" id="IPR011013">
    <property type="entry name" value="Gal_mutarotase_sf_dom"/>
</dbReference>
<evidence type="ECO:0000259" key="11">
    <source>
        <dbReference type="Pfam" id="PF24517"/>
    </source>
</evidence>
<sequence>MTLSRRRLLQAGGATALGTLTIPALAMPAHAADEFDTLRLRYRDSITGTGYDPASEPFASRLAVIGEVAAQRRAAMTPGAAALWPDLPLNVSSSLTASYSRLRAMALAWALPGTGLTGNTTLRGEIIAGLDQLHAAVYKPSTTWFGNWWDWNIGTPQTLLDVMALLYDHLTATQIGNWLAAVDTFTPAVAPLLNGGASTGANRSDVCLVIARRGIVGRNAAKIAAARDGLSPIFEYVRTGDGYYEDGSFIQHTVVPYAGTYGAALLSGLAGLFGLLAGSTWAVTDPRRQIAFDAMTRSWAPFVYNGLIMDCVSGRGVSRGLSVGDALGVQGDDHVRGHGITASFVRMADAASPAEATAWRAMAKGWIQREYWGNLADDPVLSLPSLAACLAVRDNAAITAAPEPVEHRLFAAQDQAVHRRAGWAAAIAMCSKRTTYYETGNGEHLKGWHTNNGMLYHWGSTWGNGQYSDAFWPTVDPYRLPGTTTSKKALADGAGGTWGAPDPGTSWVGGASDGVFAALGQDTRGLQSTLQARKSWFCLDDGIVCLGAGISCTDGTPVETIVDNRNLGAGTGVQPLTVNGTAQPTTIGWSATLTGVSWAHNSFAGIVFPGGATVKALRENRSGSWSQINTGGTTEILSRKYLTLYVDHGVDPTAGSYRYILLPGADTATTAARAAAPTVTVLANTANVQAISDTATGVTAANFFTAGTAGPITVSAPCSVLMRESGGQLRVTVADPTRAATTITVTIARSGYGTASGDGRISVTGLSPITLVAEVGGALGGSRTITFGSGAAVTGGQHLSLSPTADAYVRDGGYATVNYGADSTLVVKNDAAGYARRAYLKFDLTSLPAAPKRAVLWVSGNTSDSAGTHTTVSAYAVSADGWTEGGVTWNTAPALGSLLSTAPLCQVADWIPLDVTAFVQAQHAGDRTATIALWQAAPGRATVLNSRTNSTRPPFLQVVTG</sequence>
<dbReference type="CDD" id="cd01083">
    <property type="entry name" value="GAG_Lyase"/>
    <property type="match status" value="1"/>
</dbReference>
<name>A0A8J3JP12_9ACTN</name>
<dbReference type="InterPro" id="IPR003159">
    <property type="entry name" value="Lyase_8_central_dom"/>
</dbReference>
<dbReference type="InterPro" id="IPR055372">
    <property type="entry name" value="CBM96"/>
</dbReference>
<feature type="domain" description="Polysaccharide lyase family 8 C-terminal" evidence="9">
    <location>
        <begin position="680"/>
        <end position="744"/>
    </location>
</feature>
<keyword evidence="5 12" id="KW-0456">Lyase</keyword>
<dbReference type="Gene3D" id="2.60.220.10">
    <property type="entry name" value="Polysaccharide lyase family 8-like, C-terminal"/>
    <property type="match status" value="1"/>
</dbReference>
<dbReference type="InterPro" id="IPR038970">
    <property type="entry name" value="Lyase_8"/>
</dbReference>
<dbReference type="GO" id="GO:0016837">
    <property type="term" value="F:carbon-oxygen lyase activity, acting on polysaccharides"/>
    <property type="evidence" value="ECO:0007669"/>
    <property type="project" value="UniProtKB-ARBA"/>
</dbReference>
<dbReference type="InterPro" id="IPR008929">
    <property type="entry name" value="Chondroitin_lyas"/>
</dbReference>
<evidence type="ECO:0000256" key="3">
    <source>
        <dbReference type="ARBA" id="ARBA00022525"/>
    </source>
</evidence>
<keyword evidence="3" id="KW-0964">Secreted</keyword>
<evidence type="ECO:0000256" key="7">
    <source>
        <dbReference type="SAM" id="SignalP"/>
    </source>
</evidence>
<feature type="chain" id="PRO_5035191452" evidence="7">
    <location>
        <begin position="32"/>
        <end position="961"/>
    </location>
</feature>
<feature type="signal peptide" evidence="7">
    <location>
        <begin position="1"/>
        <end position="31"/>
    </location>
</feature>
<evidence type="ECO:0000259" key="10">
    <source>
        <dbReference type="Pfam" id="PF08124"/>
    </source>
</evidence>
<comment type="caution">
    <text evidence="12">The sequence shown here is derived from an EMBL/GenBank/DDBJ whole genome shotgun (WGS) entry which is preliminary data.</text>
</comment>
<feature type="active site" evidence="6">
    <location>
        <position position="252"/>
    </location>
</feature>
<feature type="active site" evidence="6">
    <location>
        <position position="315"/>
    </location>
</feature>
<dbReference type="InterPro" id="IPR014718">
    <property type="entry name" value="GH-type_carb-bd"/>
</dbReference>
<dbReference type="Pfam" id="PF08124">
    <property type="entry name" value="Lyase_8_N"/>
    <property type="match status" value="1"/>
</dbReference>
<evidence type="ECO:0000259" key="8">
    <source>
        <dbReference type="Pfam" id="PF02278"/>
    </source>
</evidence>
<dbReference type="InterPro" id="IPR012970">
    <property type="entry name" value="Lyase_8_alpha_N"/>
</dbReference>
<dbReference type="GO" id="GO:0005975">
    <property type="term" value="P:carbohydrate metabolic process"/>
    <property type="evidence" value="ECO:0007669"/>
    <property type="project" value="InterPro"/>
</dbReference>
<dbReference type="EMBL" id="BONF01000034">
    <property type="protein sequence ID" value="GIF84247.1"/>
    <property type="molecule type" value="Genomic_DNA"/>
</dbReference>
<dbReference type="AlphaFoldDB" id="A0A8J3JP12"/>
<dbReference type="PANTHER" id="PTHR38481">
    <property type="entry name" value="HYALURONATE LYASE"/>
    <property type="match status" value="1"/>
</dbReference>
<evidence type="ECO:0000259" key="9">
    <source>
        <dbReference type="Pfam" id="PF02884"/>
    </source>
</evidence>
<organism evidence="12 13">
    <name type="scientific">Catellatospora bangladeshensis</name>
    <dbReference type="NCBI Taxonomy" id="310355"/>
    <lineage>
        <taxon>Bacteria</taxon>
        <taxon>Bacillati</taxon>
        <taxon>Actinomycetota</taxon>
        <taxon>Actinomycetes</taxon>
        <taxon>Micromonosporales</taxon>
        <taxon>Micromonosporaceae</taxon>
        <taxon>Catellatospora</taxon>
    </lineage>
</organism>
<evidence type="ECO:0000256" key="2">
    <source>
        <dbReference type="ARBA" id="ARBA00006699"/>
    </source>
</evidence>
<dbReference type="InterPro" id="IPR004103">
    <property type="entry name" value="Lyase_8_C"/>
</dbReference>
<evidence type="ECO:0000313" key="13">
    <source>
        <dbReference type="Proteomes" id="UP000601223"/>
    </source>
</evidence>
<evidence type="ECO:0000256" key="4">
    <source>
        <dbReference type="ARBA" id="ARBA00022729"/>
    </source>
</evidence>
<dbReference type="Pfam" id="PF24517">
    <property type="entry name" value="CBM96"/>
    <property type="match status" value="1"/>
</dbReference>
<evidence type="ECO:0000256" key="6">
    <source>
        <dbReference type="PIRSR" id="PIRSR638970-1"/>
    </source>
</evidence>
<gene>
    <name evidence="12" type="ORF">Cba03nite_55960</name>
</gene>
<evidence type="ECO:0000313" key="12">
    <source>
        <dbReference type="EMBL" id="GIF84247.1"/>
    </source>
</evidence>
<dbReference type="Proteomes" id="UP000601223">
    <property type="component" value="Unassembled WGS sequence"/>
</dbReference>
<dbReference type="Gene3D" id="2.70.98.10">
    <property type="match status" value="1"/>
</dbReference>